<dbReference type="AlphaFoldDB" id="A0A383VLG5"/>
<feature type="compositionally biased region" description="Low complexity" evidence="1">
    <location>
        <begin position="706"/>
        <end position="717"/>
    </location>
</feature>
<feature type="compositionally biased region" description="Low complexity" evidence="1">
    <location>
        <begin position="293"/>
        <end position="324"/>
    </location>
</feature>
<dbReference type="Proteomes" id="UP000256970">
    <property type="component" value="Unassembled WGS sequence"/>
</dbReference>
<dbReference type="Pfam" id="PF15016">
    <property type="entry name" value="C5orf34_C"/>
    <property type="match status" value="1"/>
</dbReference>
<protein>
    <recommendedName>
        <fullName evidence="6">DUF4524 domain-containing protein</fullName>
    </recommendedName>
</protein>
<evidence type="ECO:0000313" key="4">
    <source>
        <dbReference type="EMBL" id="SZX65582.1"/>
    </source>
</evidence>
<gene>
    <name evidence="4" type="ORF">BQ4739_LOCUS6062</name>
</gene>
<evidence type="ECO:0000259" key="3">
    <source>
        <dbReference type="Pfam" id="PF15025"/>
    </source>
</evidence>
<feature type="compositionally biased region" description="Low complexity" evidence="1">
    <location>
        <begin position="366"/>
        <end position="375"/>
    </location>
</feature>
<dbReference type="Pfam" id="PF15025">
    <property type="entry name" value="C5orf34-like_N"/>
    <property type="match status" value="1"/>
</dbReference>
<feature type="compositionally biased region" description="Polar residues" evidence="1">
    <location>
        <begin position="376"/>
        <end position="387"/>
    </location>
</feature>
<dbReference type="PANTHER" id="PTHR34531:SF1">
    <property type="entry name" value="CHROMOSOME 5 OPEN READING FRAME 34"/>
    <property type="match status" value="1"/>
</dbReference>
<feature type="region of interest" description="Disordered" evidence="1">
    <location>
        <begin position="251"/>
        <end position="324"/>
    </location>
</feature>
<dbReference type="InterPro" id="IPR027865">
    <property type="entry name" value="C5orf34-like_C"/>
</dbReference>
<name>A0A383VLG5_TETOB</name>
<keyword evidence="5" id="KW-1185">Reference proteome</keyword>
<dbReference type="EMBL" id="FNXT01000650">
    <property type="protein sequence ID" value="SZX65582.1"/>
    <property type="molecule type" value="Genomic_DNA"/>
</dbReference>
<feature type="domain" description="C5orf34-like N-terminal" evidence="3">
    <location>
        <begin position="20"/>
        <end position="77"/>
    </location>
</feature>
<evidence type="ECO:0008006" key="6">
    <source>
        <dbReference type="Google" id="ProtNLM"/>
    </source>
</evidence>
<proteinExistence type="predicted"/>
<feature type="region of interest" description="Disordered" evidence="1">
    <location>
        <begin position="693"/>
        <end position="721"/>
    </location>
</feature>
<feature type="domain" description="C5orf34-like C-terminal" evidence="2">
    <location>
        <begin position="720"/>
        <end position="795"/>
    </location>
</feature>
<dbReference type="PANTHER" id="PTHR34531">
    <property type="entry name" value="ZGC:153352"/>
    <property type="match status" value="1"/>
</dbReference>
<sequence length="966" mass="101878">MLERHRNTPEPPRLEAIYVAADASVKAVYHDNTLLVLSADGSSFTHISPAGARTVQLCEFCLSRFVPLLTELLDFRNQHVDMPAVSRPLLQQLQRSSQTFTLHFPITYTCWPATAAEAFQQGLVELPDSTRIAVLSKCGYARIMLEYTGLRFAVRYPLLVAYDPASNSYTYAWQLQVFSRSQYPQRWQPALAVACAVADNAAHGFKLQESTQQQQQQTPQLFADLTNQQRQWPPASPNAVLRAGSACCSSPVRRYGSPSRAAGSACSSPRRYGSPLQQQHRAWQQQDCDGCDSSTAGSPRAPAAAWSPRCSPTRFQQQQAGHLGAGLAEATGDAQAAAAAGTGSSACITQLPISSELMEQLPAFLQPQQQQHQQQTAGNSAHGSSSSQGRIAAGLARALGHRHSVAAAAAAAAGPGRGWWLEPSLLLPSDELLQMVWMRDATILFVQDVEEVEVWLHADDSCMYSFQSGGFVTHLLPRAAAAAWDTATSAAAAADDGPGDINSNAQHLLPHMAEHGLSSWHDVRGDLSSRVLEADTAHDMAAAAAAAAAPLSLQLCQLRLPGGHGHHSSAAAARSAGLDHGALSSGRPQSAAAAATALCGTDGLIDGAIDASQMSRVYAASALPEVPVAAVASGCSGGSSSSIAGCGGPALKLPVGPVAARALNFRSTMVRVKRCLASSAGAAVQQQQQQQQQYQQAHSQLPWHPQQHSQQQQQQQQGLSTEVLEEQQVPDVGRFTATMDGRVRVRFEDRTILSLAADRASADLVMRDGSRRTVAAANPMGAEEYVQAALEFAAWAQTSPAQRAEALRMQALVAAELRSSARMAAICEWGAGQRLPAQAAASAPAYAAAAMEAGDNAWAAAACSGQYDGHDAAAEEEVDLDCAGAAGPRVGVPAGVAEWDDSQRSSWAGGGSQLGDVHLEQCTAGSLRSSMVGGLQLSDGPQGASWQQAVDDMLQANARLLQKLAG</sequence>
<feature type="region of interest" description="Disordered" evidence="1">
    <location>
        <begin position="365"/>
        <end position="387"/>
    </location>
</feature>
<organism evidence="4 5">
    <name type="scientific">Tetradesmus obliquus</name>
    <name type="common">Green alga</name>
    <name type="synonym">Acutodesmus obliquus</name>
    <dbReference type="NCBI Taxonomy" id="3088"/>
    <lineage>
        <taxon>Eukaryota</taxon>
        <taxon>Viridiplantae</taxon>
        <taxon>Chlorophyta</taxon>
        <taxon>core chlorophytes</taxon>
        <taxon>Chlorophyceae</taxon>
        <taxon>CS clade</taxon>
        <taxon>Sphaeropleales</taxon>
        <taxon>Scenedesmaceae</taxon>
        <taxon>Tetradesmus</taxon>
    </lineage>
</organism>
<dbReference type="InterPro" id="IPR027830">
    <property type="entry name" value="C5orf34-like_N"/>
</dbReference>
<feature type="compositionally biased region" description="Polar residues" evidence="1">
    <location>
        <begin position="275"/>
        <end position="287"/>
    </location>
</feature>
<dbReference type="InterPro" id="IPR053901">
    <property type="entry name" value="C5orf34-like"/>
</dbReference>
<accession>A0A383VLG5</accession>
<reference evidence="4 5" key="1">
    <citation type="submission" date="2016-10" db="EMBL/GenBank/DDBJ databases">
        <authorList>
            <person name="Cai Z."/>
        </authorList>
    </citation>
    <scope>NUCLEOTIDE SEQUENCE [LARGE SCALE GENOMIC DNA]</scope>
</reference>
<evidence type="ECO:0000259" key="2">
    <source>
        <dbReference type="Pfam" id="PF15016"/>
    </source>
</evidence>
<evidence type="ECO:0000313" key="5">
    <source>
        <dbReference type="Proteomes" id="UP000256970"/>
    </source>
</evidence>
<evidence type="ECO:0000256" key="1">
    <source>
        <dbReference type="SAM" id="MobiDB-lite"/>
    </source>
</evidence>